<evidence type="ECO:0000313" key="2">
    <source>
        <dbReference type="Proteomes" id="UP000683310"/>
    </source>
</evidence>
<sequence>MSSPMFLGNPSDLIASVPAVLGFTPTRSIVLLFGKTESSSGTSVSITFAARANSPGDEDSLSDAELAHYAMDMCARLDAVAVVVVFVDDRLTPPGASGTADPRHRSVLDVLARHLGSVNLVLGGAWAARTLAPKAEWWDLLDAAQRGRLPDPDTSPVAVAYTAAGRTIHRSRSALADLVTTDAALRDRVAPLMLAAAVDAHRRWARAAQIGDPHADTRRTLWQVMHAITTWSPTQSPDPQMLAEVAVALRDRVVRDVMFGVAAGAHAVRAEQLWSILTRALPDPDRAQAATLLAFHAYLRGDGPLAGIALGAALSSDPKYLMARLLHAALIYGMDPARLHHLCRSGIEAAAELRIDIGAPQQHSHPQKGDRDTSR</sequence>
<dbReference type="Pfam" id="PF13830">
    <property type="entry name" value="DUF4192"/>
    <property type="match status" value="1"/>
</dbReference>
<keyword evidence="2" id="KW-1185">Reference proteome</keyword>
<name>A0ABX8CJS1_9NOCA</name>
<evidence type="ECO:0000313" key="1">
    <source>
        <dbReference type="EMBL" id="QVI19546.1"/>
    </source>
</evidence>
<dbReference type="InterPro" id="IPR025447">
    <property type="entry name" value="DUF4192"/>
</dbReference>
<dbReference type="EMBL" id="CP074371">
    <property type="protein sequence ID" value="QVI19546.1"/>
    <property type="molecule type" value="Genomic_DNA"/>
</dbReference>
<dbReference type="Proteomes" id="UP000683310">
    <property type="component" value="Chromosome"/>
</dbReference>
<gene>
    <name evidence="1" type="ORF">KHQ06_24625</name>
</gene>
<proteinExistence type="predicted"/>
<organism evidence="1 2">
    <name type="scientific">Nocardia tengchongensis</name>
    <dbReference type="NCBI Taxonomy" id="2055889"/>
    <lineage>
        <taxon>Bacteria</taxon>
        <taxon>Bacillati</taxon>
        <taxon>Actinomycetota</taxon>
        <taxon>Actinomycetes</taxon>
        <taxon>Mycobacteriales</taxon>
        <taxon>Nocardiaceae</taxon>
        <taxon>Nocardia</taxon>
    </lineage>
</organism>
<reference evidence="1 2" key="1">
    <citation type="submission" date="2021-04" db="EMBL/GenBank/DDBJ databases">
        <title>Nocardia tengchongensis.</title>
        <authorList>
            <person name="Zhuang k."/>
            <person name="Ran Y."/>
            <person name="Li W."/>
        </authorList>
    </citation>
    <scope>NUCLEOTIDE SEQUENCE [LARGE SCALE GENOMIC DNA]</scope>
    <source>
        <strain evidence="1 2">CFH S0057</strain>
    </source>
</reference>
<protein>
    <submittedName>
        <fullName evidence="1">DUF4192 domain-containing protein</fullName>
    </submittedName>
</protein>
<accession>A0ABX8CJS1</accession>
<dbReference type="RefSeq" id="WP_213555578.1">
    <property type="nucleotide sequence ID" value="NZ_JBHZDI010000038.1"/>
</dbReference>